<proteinExistence type="predicted"/>
<gene>
    <name evidence="1" type="ORF">Pfra01_000056400</name>
</gene>
<comment type="caution">
    <text evidence="1">The sequence shown here is derived from an EMBL/GenBank/DDBJ whole genome shotgun (WGS) entry which is preliminary data.</text>
</comment>
<dbReference type="AlphaFoldDB" id="A0A9W6TLZ4"/>
<organism evidence="1 2">
    <name type="scientific">Phytophthora fragariaefolia</name>
    <dbReference type="NCBI Taxonomy" id="1490495"/>
    <lineage>
        <taxon>Eukaryota</taxon>
        <taxon>Sar</taxon>
        <taxon>Stramenopiles</taxon>
        <taxon>Oomycota</taxon>
        <taxon>Peronosporomycetes</taxon>
        <taxon>Peronosporales</taxon>
        <taxon>Peronosporaceae</taxon>
        <taxon>Phytophthora</taxon>
    </lineage>
</organism>
<protein>
    <submittedName>
        <fullName evidence="1">Unnamed protein product</fullName>
    </submittedName>
</protein>
<sequence>MEARKSTEEHGECRRLVVIELAVLHSDEVSVRNQTSHSASRSIQLPVAVNHRRAVLVLQVATGELGVKAEFLLYMELNSTFQYPEPFAGLSSNYIDNTSMWHDGDCRLPHFMEYNCIAGYGEVNIPFPLSVKLPVIGNKTHEINILSSGDRSRYSLFSGCVATACKVLVWTLGITDIDPDFVNITIVSTASGEILVTVHVAKVSDYMGLDIGVQCANRSWGLSVVSPAAHETVWAGAPIATPWMRQHYPAIPASTDTGGQYVKTRGNYVTAARLYGVTRPPEMVECVSCNGNDGGSLCGDISLGSGCIIVFMQYLVSLVFA</sequence>
<name>A0A9W6TLZ4_9STRA</name>
<dbReference type="OrthoDB" id="111838at2759"/>
<reference evidence="1" key="1">
    <citation type="submission" date="2023-04" db="EMBL/GenBank/DDBJ databases">
        <title>Phytophthora fragariaefolia NBRC 109709.</title>
        <authorList>
            <person name="Ichikawa N."/>
            <person name="Sato H."/>
            <person name="Tonouchi N."/>
        </authorList>
    </citation>
    <scope>NUCLEOTIDE SEQUENCE</scope>
    <source>
        <strain evidence="1">NBRC 109709</strain>
    </source>
</reference>
<keyword evidence="2" id="KW-1185">Reference proteome</keyword>
<evidence type="ECO:0000313" key="2">
    <source>
        <dbReference type="Proteomes" id="UP001165121"/>
    </source>
</evidence>
<accession>A0A9W6TLZ4</accession>
<evidence type="ECO:0000313" key="1">
    <source>
        <dbReference type="EMBL" id="GMF15800.1"/>
    </source>
</evidence>
<dbReference type="Proteomes" id="UP001165121">
    <property type="component" value="Unassembled WGS sequence"/>
</dbReference>
<dbReference type="EMBL" id="BSXT01000042">
    <property type="protein sequence ID" value="GMF15800.1"/>
    <property type="molecule type" value="Genomic_DNA"/>
</dbReference>